<organism evidence="1">
    <name type="scientific">Borrelia coriaceae ATCC 43381</name>
    <dbReference type="NCBI Taxonomy" id="1408429"/>
    <lineage>
        <taxon>Bacteria</taxon>
        <taxon>Pseudomonadati</taxon>
        <taxon>Spirochaetota</taxon>
        <taxon>Spirochaetia</taxon>
        <taxon>Spirochaetales</taxon>
        <taxon>Borreliaceae</taxon>
        <taxon>Borrelia</taxon>
    </lineage>
</organism>
<sequence length="36" mass="4061">MILYNSLESNFYLAKVKDAMKINGNVAPLTDESKNQ</sequence>
<keyword evidence="1" id="KW-0614">Plasmid</keyword>
<gene>
    <name evidence="1" type="ORF">BCO_0900088</name>
</gene>
<protein>
    <submittedName>
        <fullName evidence="1">Uncharacterized protein</fullName>
    </submittedName>
</protein>
<evidence type="ECO:0000313" key="1">
    <source>
        <dbReference type="EMBL" id="AHH11456.1"/>
    </source>
</evidence>
<name>W5T2B8_9SPIR</name>
<proteinExistence type="predicted"/>
<reference evidence="1" key="1">
    <citation type="submission" date="2013-04" db="EMBL/GenBank/DDBJ databases">
        <title>Comparative Genomics of Relapsing Fever Spirochetes.</title>
        <authorList>
            <person name="Schwan T.G."/>
            <person name="Raffel S.J."/>
            <person name="Porcella S.F."/>
            <person name="Martens C.A."/>
            <person name="Bruno D.P."/>
            <person name="Ricklefs S.M."/>
            <person name="Barbian K.B."/>
        </authorList>
    </citation>
    <scope>NUCLEOTIDE SEQUENCE</scope>
    <source>
        <strain evidence="1">Co53</strain>
        <plasmid evidence="1">unnamed</plasmid>
    </source>
</reference>
<dbReference type="HOGENOM" id="CLU_3354905_0_0_12"/>
<accession>W5T2B8</accession>
<geneLocation type="plasmid" evidence="1">
    <name>unnamed</name>
</geneLocation>
<dbReference type="AlphaFoldDB" id="W5T2B8"/>
<dbReference type="EMBL" id="CP005754">
    <property type="protein sequence ID" value="AHH11456.1"/>
    <property type="molecule type" value="Genomic_DNA"/>
</dbReference>